<gene>
    <name evidence="5" type="ORF">H0266_07710</name>
</gene>
<dbReference type="SMART" id="SM00420">
    <property type="entry name" value="HTH_DEOR"/>
    <property type="match status" value="1"/>
</dbReference>
<dbReference type="GO" id="GO:0003700">
    <property type="term" value="F:DNA-binding transcription factor activity"/>
    <property type="evidence" value="ECO:0007669"/>
    <property type="project" value="InterPro"/>
</dbReference>
<keyword evidence="2" id="KW-0238">DNA-binding</keyword>
<dbReference type="InterPro" id="IPR050313">
    <property type="entry name" value="Carb_Metab_HTH_regulators"/>
</dbReference>
<evidence type="ECO:0000313" key="6">
    <source>
        <dbReference type="Proteomes" id="UP000571017"/>
    </source>
</evidence>
<reference evidence="5 6" key="1">
    <citation type="journal article" date="2004" name="Extremophiles">
        <title>Halobacillus locisalis sp. nov., a halophilic bacterium isolated from a marine solar saltern of the Yellow Sea in Korea.</title>
        <authorList>
            <person name="Yoon J.H."/>
            <person name="Kang K.H."/>
            <person name="Oh T.K."/>
            <person name="Park Y.H."/>
        </authorList>
    </citation>
    <scope>NUCLEOTIDE SEQUENCE [LARGE SCALE GENOMIC DNA]</scope>
    <source>
        <strain evidence="5 6">KCTC 3788</strain>
    </source>
</reference>
<name>A0A838CT39_9BACI</name>
<keyword evidence="6" id="KW-1185">Reference proteome</keyword>
<evidence type="ECO:0000256" key="1">
    <source>
        <dbReference type="ARBA" id="ARBA00023015"/>
    </source>
</evidence>
<dbReference type="Pfam" id="PF00455">
    <property type="entry name" value="DeoRC"/>
    <property type="match status" value="1"/>
</dbReference>
<dbReference type="EMBL" id="JACEFG010000002">
    <property type="protein sequence ID" value="MBA2174776.1"/>
    <property type="molecule type" value="Genomic_DNA"/>
</dbReference>
<dbReference type="RefSeq" id="WP_181471839.1">
    <property type="nucleotide sequence ID" value="NZ_JACEFG010000002.1"/>
</dbReference>
<dbReference type="InterPro" id="IPR037171">
    <property type="entry name" value="NagB/RpiA_transferase-like"/>
</dbReference>
<dbReference type="GO" id="GO:0003677">
    <property type="term" value="F:DNA binding"/>
    <property type="evidence" value="ECO:0007669"/>
    <property type="project" value="UniProtKB-KW"/>
</dbReference>
<evidence type="ECO:0000256" key="2">
    <source>
        <dbReference type="ARBA" id="ARBA00023125"/>
    </source>
</evidence>
<comment type="caution">
    <text evidence="5">The sequence shown here is derived from an EMBL/GenBank/DDBJ whole genome shotgun (WGS) entry which is preliminary data.</text>
</comment>
<dbReference type="InterPro" id="IPR014036">
    <property type="entry name" value="DeoR-like_C"/>
</dbReference>
<sequence>MYQEERLIDIVHYLEAHRRISVDELCERFNISRDTARRDLVKLEDRNAIVRTRGGAILPSSHSEVLDYTNRLQTVSKEKKQIGTRAASLIQEGDTLILDTSTTVQACAKAMDGLHLKVITNSIHQAEILSEKPHIDIQLLGGRLQKEHGFLYGTSVIDRLRNFHVDKVFIGVVGLSANGLTIAHEEDGMVKRTMMQQAEQVIVLADHTKIGVTEFFQFAELKDVDLVITDHPPDQDFQQLLEKHQVDLLVTDEDPIDYWS</sequence>
<dbReference type="InterPro" id="IPR001034">
    <property type="entry name" value="DeoR_HTH"/>
</dbReference>
<dbReference type="Gene3D" id="1.10.10.10">
    <property type="entry name" value="Winged helix-like DNA-binding domain superfamily/Winged helix DNA-binding domain"/>
    <property type="match status" value="1"/>
</dbReference>
<dbReference type="Proteomes" id="UP000571017">
    <property type="component" value="Unassembled WGS sequence"/>
</dbReference>
<dbReference type="PRINTS" id="PR00037">
    <property type="entry name" value="HTHLACR"/>
</dbReference>
<keyword evidence="1" id="KW-0805">Transcription regulation</keyword>
<dbReference type="InterPro" id="IPR036390">
    <property type="entry name" value="WH_DNA-bd_sf"/>
</dbReference>
<dbReference type="PANTHER" id="PTHR30363:SF51">
    <property type="entry name" value="HTH-TYPE TRANSCRIPTIONAL REPRESSOR GLCR"/>
    <property type="match status" value="1"/>
</dbReference>
<keyword evidence="3" id="KW-0804">Transcription</keyword>
<proteinExistence type="predicted"/>
<evidence type="ECO:0000313" key="5">
    <source>
        <dbReference type="EMBL" id="MBA2174776.1"/>
    </source>
</evidence>
<dbReference type="InterPro" id="IPR036388">
    <property type="entry name" value="WH-like_DNA-bd_sf"/>
</dbReference>
<dbReference type="InterPro" id="IPR018356">
    <property type="entry name" value="Tscrpt_reg_HTH_DeoR_CS"/>
</dbReference>
<dbReference type="PROSITE" id="PS00894">
    <property type="entry name" value="HTH_DEOR_1"/>
    <property type="match status" value="1"/>
</dbReference>
<accession>A0A838CT39</accession>
<evidence type="ECO:0000259" key="4">
    <source>
        <dbReference type="PROSITE" id="PS51000"/>
    </source>
</evidence>
<dbReference type="PROSITE" id="PS51000">
    <property type="entry name" value="HTH_DEOR_2"/>
    <property type="match status" value="1"/>
</dbReference>
<dbReference type="Pfam" id="PF08220">
    <property type="entry name" value="HTH_DeoR"/>
    <property type="match status" value="1"/>
</dbReference>
<organism evidence="5 6">
    <name type="scientific">Halobacillus locisalis</name>
    <dbReference type="NCBI Taxonomy" id="220753"/>
    <lineage>
        <taxon>Bacteria</taxon>
        <taxon>Bacillati</taxon>
        <taxon>Bacillota</taxon>
        <taxon>Bacilli</taxon>
        <taxon>Bacillales</taxon>
        <taxon>Bacillaceae</taxon>
        <taxon>Halobacillus</taxon>
    </lineage>
</organism>
<dbReference type="PANTHER" id="PTHR30363">
    <property type="entry name" value="HTH-TYPE TRANSCRIPTIONAL REGULATOR SRLR-RELATED"/>
    <property type="match status" value="1"/>
</dbReference>
<feature type="domain" description="HTH deoR-type" evidence="4">
    <location>
        <begin position="3"/>
        <end position="58"/>
    </location>
</feature>
<protein>
    <submittedName>
        <fullName evidence="5">DeoR/GlpR transcriptional regulator</fullName>
    </submittedName>
</protein>
<dbReference type="AlphaFoldDB" id="A0A838CT39"/>
<evidence type="ECO:0000256" key="3">
    <source>
        <dbReference type="ARBA" id="ARBA00023163"/>
    </source>
</evidence>
<dbReference type="SMART" id="SM01134">
    <property type="entry name" value="DeoRC"/>
    <property type="match status" value="1"/>
</dbReference>
<dbReference type="Gene3D" id="3.40.50.1360">
    <property type="match status" value="1"/>
</dbReference>
<dbReference type="SUPFAM" id="SSF46785">
    <property type="entry name" value="Winged helix' DNA-binding domain"/>
    <property type="match status" value="1"/>
</dbReference>
<dbReference type="SUPFAM" id="SSF100950">
    <property type="entry name" value="NagB/RpiA/CoA transferase-like"/>
    <property type="match status" value="1"/>
</dbReference>